<keyword evidence="2" id="KW-1133">Transmembrane helix</keyword>
<evidence type="ECO:0000256" key="2">
    <source>
        <dbReference type="SAM" id="Phobius"/>
    </source>
</evidence>
<sequence length="264" mass="29078">MAPRETATLQLAATDVPSAYQALRDAVAKTTGRVLGAQLNEQDRQNITAQFDFEVRRADEGVVRAALGAAGDVVSRQVARVPESDSVTDAKVLYRVALAPAGRLAPRRRRRCPSRSRTWTVRPRCSRPRWPKRRGGRWTRNSTGTRRGGRRRGSYSRSRWRRPPGLVERLKGAGTVRASQSVRDPQATEGRFATARLHVTLTNAEAIVPDGTGVWPKVREGLSISASVLLTSVTWVVFGLCVVLPWALIGVGGYRLVRRFSGLC</sequence>
<keyword evidence="4" id="KW-1185">Reference proteome</keyword>
<evidence type="ECO:0000313" key="4">
    <source>
        <dbReference type="Proteomes" id="UP000464178"/>
    </source>
</evidence>
<keyword evidence="2" id="KW-0812">Transmembrane</keyword>
<dbReference type="AlphaFoldDB" id="A0A6P2D204"/>
<accession>A0A6P2D204</accession>
<proteinExistence type="predicted"/>
<protein>
    <submittedName>
        <fullName evidence="3">: DUF4349</fullName>
    </submittedName>
</protein>
<feature type="region of interest" description="Disordered" evidence="1">
    <location>
        <begin position="107"/>
        <end position="160"/>
    </location>
</feature>
<dbReference type="RefSeq" id="WP_162669609.1">
    <property type="nucleotide sequence ID" value="NZ_LR593886.1"/>
</dbReference>
<keyword evidence="2" id="KW-0472">Membrane</keyword>
<reference evidence="3 4" key="1">
    <citation type="submission" date="2019-05" db="EMBL/GenBank/DDBJ databases">
        <authorList>
            <consortium name="Science for Life Laboratories"/>
        </authorList>
    </citation>
    <scope>NUCLEOTIDE SEQUENCE [LARGE SCALE GENOMIC DNA]</scope>
    <source>
        <strain evidence="3">Soil9</strain>
    </source>
</reference>
<evidence type="ECO:0000313" key="3">
    <source>
        <dbReference type="EMBL" id="VTR95159.1"/>
    </source>
</evidence>
<dbReference type="KEGG" id="gms:SOIL9_25550"/>
<feature type="transmembrane region" description="Helical" evidence="2">
    <location>
        <begin position="235"/>
        <end position="257"/>
    </location>
</feature>
<feature type="compositionally biased region" description="Basic residues" evidence="1">
    <location>
        <begin position="147"/>
        <end position="160"/>
    </location>
</feature>
<name>A0A6P2D204_9BACT</name>
<organism evidence="3 4">
    <name type="scientific">Gemmata massiliana</name>
    <dbReference type="NCBI Taxonomy" id="1210884"/>
    <lineage>
        <taxon>Bacteria</taxon>
        <taxon>Pseudomonadati</taxon>
        <taxon>Planctomycetota</taxon>
        <taxon>Planctomycetia</taxon>
        <taxon>Gemmatales</taxon>
        <taxon>Gemmataceae</taxon>
        <taxon>Gemmata</taxon>
    </lineage>
</organism>
<dbReference type="Proteomes" id="UP000464178">
    <property type="component" value="Chromosome"/>
</dbReference>
<dbReference type="EMBL" id="LR593886">
    <property type="protein sequence ID" value="VTR95159.1"/>
    <property type="molecule type" value="Genomic_DNA"/>
</dbReference>
<gene>
    <name evidence="3" type="ORF">SOIL9_25550</name>
</gene>
<feature type="compositionally biased region" description="Basic residues" evidence="1">
    <location>
        <begin position="124"/>
        <end position="137"/>
    </location>
</feature>
<evidence type="ECO:0000256" key="1">
    <source>
        <dbReference type="SAM" id="MobiDB-lite"/>
    </source>
</evidence>